<accession>A0ABY6GLI7</accession>
<dbReference type="SUPFAM" id="SSF64182">
    <property type="entry name" value="DHH phosphoesterases"/>
    <property type="match status" value="1"/>
</dbReference>
<sequence length="297" mass="34063">MKIHSHADADGVSSVALYILANNESPDEVYFPDIFGDFEEDTQIMIDMYPNRNEFTGLVIDHHPDIYGKERKFKLIHSDLKPASLLVYEVFRNKIPREKGWYVAVGLAGDAADALIPIEIHEKFPVLRRSISTSFRDNVRELPLWKYLSSVINSYCRFGRADDALHLLLNCDSPHDLLEDEEGADLRMLIRKAVWAVEKNFRMIEIADSVLLGDFYHDYRIGGIIASEWHAKTQKTVIVINRKDWSFNIRGPLTNYVMFHMRKKFGEEISVGGHPEAAGGRMNVKIWKELINGGLEK</sequence>
<evidence type="ECO:0000313" key="1">
    <source>
        <dbReference type="EMBL" id="UYL64802.1"/>
    </source>
</evidence>
<reference evidence="1 2" key="1">
    <citation type="submission" date="2022-09" db="EMBL/GenBank/DDBJ databases">
        <title>Evolutionary Diversification of Methanotrophic Ca. Methanophagales (ANME-1) and Their Expansive Virome.</title>
        <authorList>
            <person name="Laso-Perez R."/>
            <person name="Wu F."/>
            <person name="Cremiere A."/>
            <person name="Speth D."/>
            <person name="Magyar J.S."/>
            <person name="Krupovic M."/>
            <person name="Orphan V.J."/>
        </authorList>
    </citation>
    <scope>NUCLEOTIDE SEQUENCE [LARGE SCALE GENOMIC DNA]</scope>
    <source>
        <strain evidence="1">PBV299</strain>
    </source>
</reference>
<proteinExistence type="predicted"/>
<protein>
    <recommendedName>
        <fullName evidence="3">DHH family phosphoesterase</fullName>
    </recommendedName>
</protein>
<dbReference type="EMBL" id="OP413838">
    <property type="protein sequence ID" value="UYL64802.1"/>
    <property type="molecule type" value="Genomic_DNA"/>
</dbReference>
<evidence type="ECO:0008006" key="3">
    <source>
        <dbReference type="Google" id="ProtNLM"/>
    </source>
</evidence>
<keyword evidence="2" id="KW-1185">Reference proteome</keyword>
<dbReference type="InterPro" id="IPR038763">
    <property type="entry name" value="DHH_sf"/>
</dbReference>
<dbReference type="Proteomes" id="UP001156193">
    <property type="component" value="Segment"/>
</dbReference>
<name>A0ABY6GLI7_9CAUD</name>
<organism evidence="1 2">
    <name type="scientific">Methanophagales virus PBV299</name>
    <dbReference type="NCBI Taxonomy" id="2987730"/>
    <lineage>
        <taxon>Viruses</taxon>
        <taxon>Duplodnaviria</taxon>
        <taxon>Heunggongvirae</taxon>
        <taxon>Uroviricota</taxon>
        <taxon>Caudoviricetes</taxon>
        <taxon>Nakonvirales</taxon>
        <taxon>Ahpuchviridae</taxon>
        <taxon>Kisinvirus</taxon>
        <taxon>Kisinvirus pescaderoense</taxon>
    </lineage>
</organism>
<gene>
    <name evidence="1" type="ORF">OFDIEDLO_00006</name>
</gene>
<evidence type="ECO:0000313" key="2">
    <source>
        <dbReference type="Proteomes" id="UP001156193"/>
    </source>
</evidence>